<name>A0A1F5PXH2_9BACT</name>
<dbReference type="STRING" id="1817841.A3B10_00480"/>
<dbReference type="AlphaFoldDB" id="A0A1F5PXH2"/>
<protein>
    <submittedName>
        <fullName evidence="1">Uncharacterized protein</fullName>
    </submittedName>
</protein>
<dbReference type="EMBL" id="MFFB01000012">
    <property type="protein sequence ID" value="OGE94615.1"/>
    <property type="molecule type" value="Genomic_DNA"/>
</dbReference>
<comment type="caution">
    <text evidence="1">The sequence shown here is derived from an EMBL/GenBank/DDBJ whole genome shotgun (WGS) entry which is preliminary data.</text>
</comment>
<dbReference type="Proteomes" id="UP000177281">
    <property type="component" value="Unassembled WGS sequence"/>
</dbReference>
<organism evidence="1 2">
    <name type="scientific">Candidatus Doudnabacteria bacterium RIFCSPLOWO2_01_FULL_44_21</name>
    <dbReference type="NCBI Taxonomy" id="1817841"/>
    <lineage>
        <taxon>Bacteria</taxon>
        <taxon>Candidatus Doudnaibacteriota</taxon>
    </lineage>
</organism>
<evidence type="ECO:0000313" key="1">
    <source>
        <dbReference type="EMBL" id="OGE94615.1"/>
    </source>
</evidence>
<accession>A0A1F5PXH2</accession>
<proteinExistence type="predicted"/>
<sequence length="136" mass="14914">MNNKIRGVALCLVAVFLMFASAFVVREWGNRVSVDLNLGKAAEDGGEMLVESDSEGEGSFCQMYMDGFNTAVQEERDWQKAVNLVIQAKSEGCKWVKTYAYYFCRIIEVAIVDSAGNGDTESVKAGKGLYGSLNCK</sequence>
<evidence type="ECO:0000313" key="2">
    <source>
        <dbReference type="Proteomes" id="UP000177281"/>
    </source>
</evidence>
<gene>
    <name evidence="1" type="ORF">A3B10_00480</name>
</gene>
<reference evidence="1 2" key="1">
    <citation type="journal article" date="2016" name="Nat. Commun.">
        <title>Thousands of microbial genomes shed light on interconnected biogeochemical processes in an aquifer system.</title>
        <authorList>
            <person name="Anantharaman K."/>
            <person name="Brown C.T."/>
            <person name="Hug L.A."/>
            <person name="Sharon I."/>
            <person name="Castelle C.J."/>
            <person name="Probst A.J."/>
            <person name="Thomas B.C."/>
            <person name="Singh A."/>
            <person name="Wilkins M.J."/>
            <person name="Karaoz U."/>
            <person name="Brodie E.L."/>
            <person name="Williams K.H."/>
            <person name="Hubbard S.S."/>
            <person name="Banfield J.F."/>
        </authorList>
    </citation>
    <scope>NUCLEOTIDE SEQUENCE [LARGE SCALE GENOMIC DNA]</scope>
</reference>